<dbReference type="KEGG" id="sna:Snas_1699"/>
<gene>
    <name evidence="2" type="ordered locus">Snas_1699</name>
</gene>
<evidence type="ECO:0000259" key="1">
    <source>
        <dbReference type="Pfam" id="PF12770"/>
    </source>
</evidence>
<dbReference type="Proteomes" id="UP000000844">
    <property type="component" value="Chromosome"/>
</dbReference>
<dbReference type="OrthoDB" id="3206999at2"/>
<reference evidence="2 3" key="1">
    <citation type="journal article" date="2009" name="Stand. Genomic Sci.">
        <title>Complete genome sequence of Stackebrandtia nassauensis type strain (LLR-40K-21).</title>
        <authorList>
            <person name="Munk C."/>
            <person name="Lapidus A."/>
            <person name="Copeland A."/>
            <person name="Jando M."/>
            <person name="Mayilraj S."/>
            <person name="Glavina Del Rio T."/>
            <person name="Nolan M."/>
            <person name="Chen F."/>
            <person name="Lucas S."/>
            <person name="Tice H."/>
            <person name="Cheng J.F."/>
            <person name="Han C."/>
            <person name="Detter J.C."/>
            <person name="Bruce D."/>
            <person name="Goodwin L."/>
            <person name="Chain P."/>
            <person name="Pitluck S."/>
            <person name="Goker M."/>
            <person name="Ovchinikova G."/>
            <person name="Pati A."/>
            <person name="Ivanova N."/>
            <person name="Mavromatis K."/>
            <person name="Chen A."/>
            <person name="Palaniappan K."/>
            <person name="Land M."/>
            <person name="Hauser L."/>
            <person name="Chang Y.J."/>
            <person name="Jeffries C.D."/>
            <person name="Bristow J."/>
            <person name="Eisen J.A."/>
            <person name="Markowitz V."/>
            <person name="Hugenholtz P."/>
            <person name="Kyrpides N.C."/>
            <person name="Klenk H.P."/>
        </authorList>
    </citation>
    <scope>NUCLEOTIDE SEQUENCE [LARGE SCALE GENOMIC DNA]</scope>
    <source>
        <strain evidence="3">DSM 44728 / CIP 108903 / NRRL B-16338 / NBRC 102104 / LLR-40K-21</strain>
    </source>
</reference>
<evidence type="ECO:0000313" key="3">
    <source>
        <dbReference type="Proteomes" id="UP000000844"/>
    </source>
</evidence>
<protein>
    <recommendedName>
        <fullName evidence="1">CHAT domain-containing protein</fullName>
    </recommendedName>
</protein>
<accession>D3PXD5</accession>
<name>D3PXD5_STANL</name>
<sequence>MAYVSYWGRENERTQRDENQAQAAPAHREHSLAADRYLTALRDWLFELESGTGRILDPRALAWAKQITVATGTGDDGDDARLLLGKYWWYRSKQTRETDERAIALGHFKAYCRTGDIEDIPESAWKPLLKTAVPEALEQHERCLADPTPSELDVVVHLWRNLVTAMESKQTAYAVGLSNLGSALLCRHSVRGLEGDLDESIILLRSANEAAGADHPDMGACSLNLGAALFERFERRFDAVDLDEAIDLFHAAKSRFPAGDRDHTACLSNLGRSLRQRFLHCGSNQDLDESVGMLRQAVADSKRDRLANSGHLADLGRTLHTRFLRDERREDADDAVTALRQSATGLVAENHDADSPRAESPDLAEFDVESLDVEDSQLAHILAQLGEVLRTRSRIVGAPRDLDDAIAAYRQAATVVPAGAGSGPPGPPPDPPGEALYLTLLGMALLDRHRTNGGQADLHEAVRVLRIAVDAAPRHHPVRAECLSNLSAGLCVQARRTGNRLTMDDAVRVARDAVALTSHRHVDRALRLARVADALWTRYERTRMKPDWRELVVAVLAAANNGTAAARVRLSIATSWGYRWADTNPTIAGGLLRNAVAALPFVVSRHMPQRRRREILAGHPRLAADAAALTIEATSRGDDPAWDALRALESGRAVLLGQIMDTREDLSALAETDPSLARRFQELCRAVDFNESADARGMAFIERGATDRRQHLASQLHDVIDEIRRLPGHGSFPAPDLDELATVDGGAIVTLNASAFGCHALILRGGTVSALRLDTDLDAVVARARTFRECLGRFADAIDATRAQREEAAHGTREILTWLWNEVTSPVLARLEYAPHDGGVREDMPRLWWAPGGAFRAFPLHATGDYGSATEPVTSMMDYVVSSYTPTIRQLCYARDRAVSEPVGPLRVVSVAMSHTPAFGPEEPAAGPMPALHHAHAEIAGLRERFRDVGASHIPLLDEDATLSAVEWVLPQCTAAHFACHGIHDSLDPSRSRILLNDHVTSPLTVSLLSTLRIETAQLGYLSSCHTAATSGTDTAGMEGLVDESLHLAAVCQVAGFARVVGSLWPIRDDLAASVAADFYGGIVSASEGKVAFDRTAAALHAAVTGVRDRVGAGKPHLWGAWIHVGA</sequence>
<dbReference type="HOGENOM" id="CLU_001305_0_0_11"/>
<evidence type="ECO:0000313" key="2">
    <source>
        <dbReference type="EMBL" id="ADD41398.1"/>
    </source>
</evidence>
<dbReference type="InterPro" id="IPR024983">
    <property type="entry name" value="CHAT_dom"/>
</dbReference>
<dbReference type="AlphaFoldDB" id="D3PXD5"/>
<dbReference type="eggNOG" id="COG4995">
    <property type="taxonomic scope" value="Bacteria"/>
</dbReference>
<dbReference type="EMBL" id="CP001778">
    <property type="protein sequence ID" value="ADD41398.1"/>
    <property type="molecule type" value="Genomic_DNA"/>
</dbReference>
<organism evidence="2 3">
    <name type="scientific">Stackebrandtia nassauensis (strain DSM 44728 / CIP 108903 / NRRL B-16338 / NBRC 102104 / LLR-40K-21)</name>
    <dbReference type="NCBI Taxonomy" id="446470"/>
    <lineage>
        <taxon>Bacteria</taxon>
        <taxon>Bacillati</taxon>
        <taxon>Actinomycetota</taxon>
        <taxon>Actinomycetes</taxon>
        <taxon>Glycomycetales</taxon>
        <taxon>Glycomycetaceae</taxon>
        <taxon>Stackebrandtia</taxon>
    </lineage>
</organism>
<keyword evidence="3" id="KW-1185">Reference proteome</keyword>
<dbReference type="Pfam" id="PF12770">
    <property type="entry name" value="CHAT"/>
    <property type="match status" value="1"/>
</dbReference>
<dbReference type="Gene3D" id="1.25.40.10">
    <property type="entry name" value="Tetratricopeptide repeat domain"/>
    <property type="match status" value="2"/>
</dbReference>
<dbReference type="STRING" id="446470.Snas_1699"/>
<proteinExistence type="predicted"/>
<dbReference type="RefSeq" id="WP_013016969.1">
    <property type="nucleotide sequence ID" value="NC_013947.1"/>
</dbReference>
<dbReference type="InterPro" id="IPR011990">
    <property type="entry name" value="TPR-like_helical_dom_sf"/>
</dbReference>
<feature type="domain" description="CHAT" evidence="1">
    <location>
        <begin position="814"/>
        <end position="1126"/>
    </location>
</feature>